<keyword evidence="1" id="KW-0808">Transferase</keyword>
<dbReference type="Gene3D" id="3.30.420.40">
    <property type="match status" value="1"/>
</dbReference>
<dbReference type="PANTHER" id="PTHR47363">
    <property type="entry name" value="GLUCOKINASE"/>
    <property type="match status" value="1"/>
</dbReference>
<keyword evidence="2" id="KW-0418">Kinase</keyword>
<dbReference type="Proteomes" id="UP000242502">
    <property type="component" value="Unassembled WGS sequence"/>
</dbReference>
<dbReference type="GO" id="GO:0004340">
    <property type="term" value="F:glucokinase activity"/>
    <property type="evidence" value="ECO:0007669"/>
    <property type="project" value="InterPro"/>
</dbReference>
<organism evidence="4 5">
    <name type="scientific">Candidatus Endobugula sertula</name>
    <name type="common">Bugula neritina bacterial symbiont</name>
    <dbReference type="NCBI Taxonomy" id="62101"/>
    <lineage>
        <taxon>Bacteria</taxon>
        <taxon>Pseudomonadati</taxon>
        <taxon>Pseudomonadota</taxon>
        <taxon>Gammaproteobacteria</taxon>
        <taxon>Cellvibrionales</taxon>
        <taxon>Cellvibrionaceae</taxon>
        <taxon>Candidatus Endobugula</taxon>
    </lineage>
</organism>
<dbReference type="InterPro" id="IPR043129">
    <property type="entry name" value="ATPase_NBD"/>
</dbReference>
<dbReference type="GO" id="GO:0005536">
    <property type="term" value="F:D-glucose binding"/>
    <property type="evidence" value="ECO:0007669"/>
    <property type="project" value="InterPro"/>
</dbReference>
<dbReference type="CDD" id="cd24008">
    <property type="entry name" value="ASKHA_NBD_GLK"/>
    <property type="match status" value="1"/>
</dbReference>
<name>A0A1D2QSD2_9GAMM</name>
<dbReference type="Pfam" id="PF02685">
    <property type="entry name" value="Glucokinase"/>
    <property type="match status" value="1"/>
</dbReference>
<evidence type="ECO:0000256" key="1">
    <source>
        <dbReference type="ARBA" id="ARBA00022679"/>
    </source>
</evidence>
<evidence type="ECO:0000313" key="5">
    <source>
        <dbReference type="Proteomes" id="UP000242502"/>
    </source>
</evidence>
<dbReference type="SUPFAM" id="SSF53067">
    <property type="entry name" value="Actin-like ATPase domain"/>
    <property type="match status" value="1"/>
</dbReference>
<evidence type="ECO:0000256" key="2">
    <source>
        <dbReference type="ARBA" id="ARBA00022777"/>
    </source>
</evidence>
<dbReference type="GO" id="GO:0005524">
    <property type="term" value="F:ATP binding"/>
    <property type="evidence" value="ECO:0007669"/>
    <property type="project" value="InterPro"/>
</dbReference>
<dbReference type="InterPro" id="IPR003836">
    <property type="entry name" value="Glucokinase"/>
</dbReference>
<dbReference type="Gene3D" id="3.40.367.20">
    <property type="match status" value="1"/>
</dbReference>
<evidence type="ECO:0000313" key="4">
    <source>
        <dbReference type="EMBL" id="ODS24489.1"/>
    </source>
</evidence>
<dbReference type="STRING" id="62101.AB835_03335"/>
<comment type="caution">
    <text evidence="4">The sequence shown here is derived from an EMBL/GenBank/DDBJ whole genome shotgun (WGS) entry which is preliminary data.</text>
</comment>
<accession>A0A1D2QSD2</accession>
<sequence>MSTIVGDIGGTQARLELRVQNTTLYRKVYKSANYPDLIAIICRFIEDIKNTGISIQVGCLCVAIAGPIVEEGGDQRIKPTHLSWSCSAKELRDRFSVDSVFLLNDLQAAAYGISQLCPEDLLVIHEGKKNRVSPRLLLGLGTGFGQSLSIDQKGRSIVLSTEAGHMNFAPFNAFSHFFYEAQCLVGRNDYSAVTVETMLSSQGLLNICHYLLRHSSIIVSDRFRHAIENSNQSEMITEYANCNELLAEKTIEHYLELLAGYIGNVALSCLPAGGIYMMGGVAQHIIPWLQPERFMRLLMDKGSMSSLLEQLPVYIVKNDYLGLEGAYYIAQQRCGMHREAR</sequence>
<dbReference type="GO" id="GO:0006096">
    <property type="term" value="P:glycolytic process"/>
    <property type="evidence" value="ECO:0007669"/>
    <property type="project" value="InterPro"/>
</dbReference>
<dbReference type="AlphaFoldDB" id="A0A1D2QSD2"/>
<reference evidence="4 5" key="1">
    <citation type="journal article" date="2016" name="Appl. Environ. Microbiol.">
        <title>Lack of Overt Genome Reduction in the Bryostatin-Producing Bryozoan Symbiont "Candidatus Endobugula sertula".</title>
        <authorList>
            <person name="Miller I.J."/>
            <person name="Vanee N."/>
            <person name="Fong S.S."/>
            <person name="Lim-Fong G.E."/>
            <person name="Kwan J.C."/>
        </authorList>
    </citation>
    <scope>NUCLEOTIDE SEQUENCE [LARGE SCALE GENOMIC DNA]</scope>
    <source>
        <strain evidence="4">AB1-4</strain>
    </source>
</reference>
<evidence type="ECO:0008006" key="6">
    <source>
        <dbReference type="Google" id="ProtNLM"/>
    </source>
</evidence>
<gene>
    <name evidence="4" type="ORF">AB835_03335</name>
</gene>
<proteinExistence type="inferred from homology"/>
<dbReference type="PANTHER" id="PTHR47363:SF1">
    <property type="entry name" value="GLUCOKINASE"/>
    <property type="match status" value="1"/>
</dbReference>
<dbReference type="EMBL" id="MDLC01000008">
    <property type="protein sequence ID" value="ODS24489.1"/>
    <property type="molecule type" value="Genomic_DNA"/>
</dbReference>
<protein>
    <recommendedName>
        <fullName evidence="6">Glucokinase</fullName>
    </recommendedName>
</protein>
<comment type="similarity">
    <text evidence="3">Belongs to the bacterial glucokinase family.</text>
</comment>
<evidence type="ECO:0000256" key="3">
    <source>
        <dbReference type="RuleBase" id="RU004046"/>
    </source>
</evidence>